<evidence type="ECO:0000256" key="1">
    <source>
        <dbReference type="ARBA" id="ARBA00012346"/>
    </source>
</evidence>
<keyword evidence="2" id="KW-0456">Lyase</keyword>
<proteinExistence type="predicted"/>
<protein>
    <recommendedName>
        <fullName evidence="1">gamma-glutamylcyclotransferase</fullName>
        <ecNumber evidence="1">4.3.2.9</ecNumber>
    </recommendedName>
</protein>
<feature type="binding site" evidence="4">
    <location>
        <position position="154"/>
    </location>
    <ligand>
        <name>substrate</name>
    </ligand>
</feature>
<dbReference type="OrthoDB" id="2924818at2759"/>
<keyword evidence="6" id="KW-1185">Reference proteome</keyword>
<dbReference type="GO" id="GO:0003839">
    <property type="term" value="F:gamma-glutamylcyclotransferase activity"/>
    <property type="evidence" value="ECO:0007669"/>
    <property type="project" value="UniProtKB-EC"/>
</dbReference>
<dbReference type="InterPro" id="IPR013024">
    <property type="entry name" value="GGCT-like"/>
</dbReference>
<evidence type="ECO:0000256" key="3">
    <source>
        <dbReference type="PIRSR" id="PIRSR617939-1"/>
    </source>
</evidence>
<dbReference type="CDD" id="cd06661">
    <property type="entry name" value="GGCT_like"/>
    <property type="match status" value="1"/>
</dbReference>
<dbReference type="Proteomes" id="UP000002668">
    <property type="component" value="Genome"/>
</dbReference>
<dbReference type="Gene3D" id="3.10.490.10">
    <property type="entry name" value="Gamma-glutamyl cyclotransferase-like"/>
    <property type="match status" value="1"/>
</dbReference>
<dbReference type="STRING" id="985895.E4ZH99"/>
<name>E4ZH99_LEPMJ</name>
<evidence type="ECO:0000256" key="2">
    <source>
        <dbReference type="ARBA" id="ARBA00023239"/>
    </source>
</evidence>
<evidence type="ECO:0000313" key="6">
    <source>
        <dbReference type="Proteomes" id="UP000002668"/>
    </source>
</evidence>
<dbReference type="OMA" id="EVMRKSI"/>
<dbReference type="HOGENOM" id="CLU_048475_1_1_1"/>
<dbReference type="EC" id="4.3.2.9" evidence="1"/>
<organism evidence="6">
    <name type="scientific">Leptosphaeria maculans (strain JN3 / isolate v23.1.3 / race Av1-4-5-6-7-8)</name>
    <name type="common">Blackleg fungus</name>
    <name type="synonym">Phoma lingam</name>
    <dbReference type="NCBI Taxonomy" id="985895"/>
    <lineage>
        <taxon>Eukaryota</taxon>
        <taxon>Fungi</taxon>
        <taxon>Dikarya</taxon>
        <taxon>Ascomycota</taxon>
        <taxon>Pezizomycotina</taxon>
        <taxon>Dothideomycetes</taxon>
        <taxon>Pleosporomycetidae</taxon>
        <taxon>Pleosporales</taxon>
        <taxon>Pleosporineae</taxon>
        <taxon>Leptosphaeriaceae</taxon>
        <taxon>Plenodomus</taxon>
        <taxon>Plenodomus lingam/Leptosphaeria maculans species complex</taxon>
    </lineage>
</organism>
<dbReference type="InterPro" id="IPR036568">
    <property type="entry name" value="GGCT-like_sf"/>
</dbReference>
<dbReference type="GeneID" id="13284713"/>
<dbReference type="AlphaFoldDB" id="E4ZH99"/>
<evidence type="ECO:0000313" key="5">
    <source>
        <dbReference type="EMBL" id="CBX90669.1"/>
    </source>
</evidence>
<dbReference type="EMBL" id="FP929065">
    <property type="protein sequence ID" value="CBX90669.1"/>
    <property type="molecule type" value="Genomic_DNA"/>
</dbReference>
<evidence type="ECO:0000256" key="4">
    <source>
        <dbReference type="PIRSR" id="PIRSR617939-2"/>
    </source>
</evidence>
<feature type="binding site" evidence="4">
    <location>
        <begin position="18"/>
        <end position="23"/>
    </location>
    <ligand>
        <name>substrate</name>
    </ligand>
</feature>
<reference evidence="6" key="1">
    <citation type="journal article" date="2011" name="Nat. Commun.">
        <title>Effector diversification within compartments of the Leptosphaeria maculans genome affected by Repeat-Induced Point mutations.</title>
        <authorList>
            <person name="Rouxel T."/>
            <person name="Grandaubert J."/>
            <person name="Hane J.K."/>
            <person name="Hoede C."/>
            <person name="van de Wouw A.P."/>
            <person name="Couloux A."/>
            <person name="Dominguez V."/>
            <person name="Anthouard V."/>
            <person name="Bally P."/>
            <person name="Bourras S."/>
            <person name="Cozijnsen A.J."/>
            <person name="Ciuffetti L.M."/>
            <person name="Degrave A."/>
            <person name="Dilmaghani A."/>
            <person name="Duret L."/>
            <person name="Fudal I."/>
            <person name="Goodwin S.B."/>
            <person name="Gout L."/>
            <person name="Glaser N."/>
            <person name="Linglin J."/>
            <person name="Kema G.H.J."/>
            <person name="Lapalu N."/>
            <person name="Lawrence C.B."/>
            <person name="May K."/>
            <person name="Meyer M."/>
            <person name="Ollivier B."/>
            <person name="Poulain J."/>
            <person name="Schoch C.L."/>
            <person name="Simon A."/>
            <person name="Spatafora J.W."/>
            <person name="Stachowiak A."/>
            <person name="Turgeon B.G."/>
            <person name="Tyler B.M."/>
            <person name="Vincent D."/>
            <person name="Weissenbach J."/>
            <person name="Amselem J."/>
            <person name="Quesneville H."/>
            <person name="Oliver R.P."/>
            <person name="Wincker P."/>
            <person name="Balesdent M.-H."/>
            <person name="Howlett B.J."/>
        </authorList>
    </citation>
    <scope>NUCLEOTIDE SEQUENCE [LARGE SCALE GENOMIC DNA]</scope>
    <source>
        <strain evidence="6">JN3 / isolate v23.1.3 / race Av1-4-5-6-7-8</strain>
    </source>
</reference>
<dbReference type="PANTHER" id="PTHR12935:SF0">
    <property type="entry name" value="GAMMA-GLUTAMYLCYCLOTRANSFERASE"/>
    <property type="match status" value="1"/>
</dbReference>
<dbReference type="eggNOG" id="ENOG502S3WQ">
    <property type="taxonomic scope" value="Eukaryota"/>
</dbReference>
<feature type="active site" description="Proton acceptor" evidence="3">
    <location>
        <position position="100"/>
    </location>
</feature>
<gene>
    <name evidence="5" type="ORF">LEMA_P057030.1</name>
</gene>
<dbReference type="InParanoid" id="E4ZH99"/>
<dbReference type="VEuPathDB" id="FungiDB:LEMA_P057030.1"/>
<dbReference type="PANTHER" id="PTHR12935">
    <property type="entry name" value="GAMMA-GLUTAMYLCYCLOTRANSFERASE"/>
    <property type="match status" value="1"/>
</dbReference>
<dbReference type="InterPro" id="IPR017939">
    <property type="entry name" value="G-Glutamylcylcotransferase"/>
</dbReference>
<accession>E4ZH99</accession>
<dbReference type="SUPFAM" id="SSF110857">
    <property type="entry name" value="Gamma-glutamyl cyclotransferase-like"/>
    <property type="match status" value="1"/>
</dbReference>
<sequence>MSSLQQTTLSHSTPSTIYFGYGSNLWLHQMHIRCPESTYLGIARLSNYHWIINERGYANVVESSDSSPESASKASSYANVVFGLVYSLSPCDEARLDRNEGVPVAYTKEKLECDFWKGTTETKVDTKGPADEKVKMLVYIDRQRTAPDEPREEYIYRMNQGITDAVKMGVPKEYVNEVMRKYIPAEHHTASKSIEDFAKGQAVQFKDESGVFK</sequence>